<protein>
    <submittedName>
        <fullName evidence="2">Phospholipase-like protein</fullName>
    </submittedName>
</protein>
<comment type="caution">
    <text evidence="2">The sequence shown here is derived from an EMBL/GenBank/DDBJ whole genome shotgun (WGS) entry which is preliminary data.</text>
</comment>
<name>A0A699IUS1_TANCI</name>
<sequence>MPSKSATEVKGKCKRSNKQANGSKGVFSGRIESSFVASAKLLSSTEFSLSSSDLFSSNTSATLLEMEKIMTMIIGESKELALDLEALIIATLDKIDSPVCWQLGEKVLLNCACKRYNIFIPDMEAKETIPSTSETSNLRNDTNS</sequence>
<accession>A0A699IUS1</accession>
<reference evidence="2" key="1">
    <citation type="journal article" date="2019" name="Sci. Rep.">
        <title>Draft genome of Tanacetum cinerariifolium, the natural source of mosquito coil.</title>
        <authorList>
            <person name="Yamashiro T."/>
            <person name="Shiraishi A."/>
            <person name="Satake H."/>
            <person name="Nakayama K."/>
        </authorList>
    </citation>
    <scope>NUCLEOTIDE SEQUENCE</scope>
</reference>
<proteinExistence type="predicted"/>
<evidence type="ECO:0000256" key="1">
    <source>
        <dbReference type="SAM" id="MobiDB-lite"/>
    </source>
</evidence>
<gene>
    <name evidence="2" type="ORF">Tci_559496</name>
</gene>
<evidence type="ECO:0000313" key="2">
    <source>
        <dbReference type="EMBL" id="GEZ87523.1"/>
    </source>
</evidence>
<dbReference type="AlphaFoldDB" id="A0A699IUS1"/>
<organism evidence="2">
    <name type="scientific">Tanacetum cinerariifolium</name>
    <name type="common">Dalmatian daisy</name>
    <name type="synonym">Chrysanthemum cinerariifolium</name>
    <dbReference type="NCBI Taxonomy" id="118510"/>
    <lineage>
        <taxon>Eukaryota</taxon>
        <taxon>Viridiplantae</taxon>
        <taxon>Streptophyta</taxon>
        <taxon>Embryophyta</taxon>
        <taxon>Tracheophyta</taxon>
        <taxon>Spermatophyta</taxon>
        <taxon>Magnoliopsida</taxon>
        <taxon>eudicotyledons</taxon>
        <taxon>Gunneridae</taxon>
        <taxon>Pentapetalae</taxon>
        <taxon>asterids</taxon>
        <taxon>campanulids</taxon>
        <taxon>Asterales</taxon>
        <taxon>Asteraceae</taxon>
        <taxon>Asteroideae</taxon>
        <taxon>Anthemideae</taxon>
        <taxon>Anthemidinae</taxon>
        <taxon>Tanacetum</taxon>
    </lineage>
</organism>
<feature type="region of interest" description="Disordered" evidence="1">
    <location>
        <begin position="1"/>
        <end position="24"/>
    </location>
</feature>
<dbReference type="EMBL" id="BKCJ010335765">
    <property type="protein sequence ID" value="GEZ87523.1"/>
    <property type="molecule type" value="Genomic_DNA"/>
</dbReference>